<keyword evidence="2" id="KW-0548">Nucleotidyltransferase</keyword>
<dbReference type="PROSITE" id="PS51193">
    <property type="entry name" value="HELICASE_ATP_BIND_2"/>
    <property type="match status" value="1"/>
</dbReference>
<comment type="function">
    <text evidence="10 11">3'-5' exonuclease.</text>
</comment>
<dbReference type="GO" id="GO:0005524">
    <property type="term" value="F:ATP binding"/>
    <property type="evidence" value="ECO:0007669"/>
    <property type="project" value="UniProtKB-UniRule"/>
</dbReference>
<feature type="binding site" evidence="10">
    <location>
        <begin position="271"/>
        <end position="278"/>
    </location>
    <ligand>
        <name>ATP</name>
        <dbReference type="ChEBI" id="CHEBI:30616"/>
    </ligand>
</feature>
<evidence type="ECO:0000313" key="14">
    <source>
        <dbReference type="Proteomes" id="UP000006787"/>
    </source>
</evidence>
<dbReference type="InterPro" id="IPR012337">
    <property type="entry name" value="RNaseH-like_sf"/>
</dbReference>
<keyword evidence="8 10" id="KW-0067">ATP-binding</keyword>
<evidence type="ECO:0000256" key="3">
    <source>
        <dbReference type="ARBA" id="ARBA00022705"/>
    </source>
</evidence>
<dbReference type="NCBIfam" id="TIGR01407">
    <property type="entry name" value="dinG_rel"/>
    <property type="match status" value="1"/>
</dbReference>
<evidence type="ECO:0000256" key="6">
    <source>
        <dbReference type="ARBA" id="ARBA00022801"/>
    </source>
</evidence>
<sequence length="789" mass="89540">MKGKKMTRYAVVDLEATDAHSTQNKIIQIGIALVEDGELVDTYTTDVNPHESLLPRIANLTGLSDERLAKAPDFSEVADEVRKKLEGCIFVAHNARFDYSLLMKSLFPLGLDLDMARVDTVELARVLFPNFEKYGMEALSERLDLNHDQPHAALSDAIATAELLIQMQEKVRKLPRAVLEEIIRHSDSLLYETKEFLKEQLTYTPLQVKNLHLVHNIATRVLKIKQGKKPLANSFSKNIAHLGLKVRKNQEKIAEKIKEDLSQTSPSFIEAPAGIGKTYAYLLPLLAEGREIVVSTPTKVLQNQMIHGVAPILKEKFGVNFSKLLGTKNYISLEKFSRLLLSNTEGKNFEIFKMKILVWLTETLTGELDELSRVMTNEDYFAQIAHDGYVNNKHLHYEQDFWLKAQQTAQKSQVKVVNHAYLIERLADYPESFLENRVLVVDEAQQLFTILERANQKAVKISEQLETVDIESSHLNKRLLESLTFQLNNKKLDGKKIALDARELGLKDLAEVFEEPAENFIWRDGDMVYASSTDFYNFEKLVPEGTKTYMLGATLSLTEANPIFPELLGFKDYRFFKFDSHPAENQEIIIVSDGPHVKNTGVMPYAHYVADKISEVAELGPQVVVLFTSKVSLTFVAEQLSAAGWDVLAQDINGSPAQIKKKFDKGEGQILLGLSSFWEGVDFEKQDHLVLMIPRLPFATPDDILTKKYAKRFNNPFYDFNVPMATLKLQQALGRVNRRHNQYSQVVILDNRLAGKSYAKRMRKNLAQSAPIKILENSELVNKILEFLL</sequence>
<keyword evidence="5 10" id="KW-0547">Nucleotide-binding</keyword>
<dbReference type="EMBL" id="AMQS01000040">
    <property type="protein sequence ID" value="EKF50577.1"/>
    <property type="molecule type" value="Genomic_DNA"/>
</dbReference>
<dbReference type="GO" id="GO:0008408">
    <property type="term" value="F:3'-5' exonuclease activity"/>
    <property type="evidence" value="ECO:0007669"/>
    <property type="project" value="UniProtKB-UniRule"/>
</dbReference>
<keyword evidence="9" id="KW-0239">DNA-directed DNA polymerase</keyword>
<dbReference type="Pfam" id="PF13307">
    <property type="entry name" value="Helicase_C_2"/>
    <property type="match status" value="1"/>
</dbReference>
<dbReference type="InterPro" id="IPR006310">
    <property type="entry name" value="DinG"/>
</dbReference>
<feature type="domain" description="Helicase ATP-binding" evidence="12">
    <location>
        <begin position="236"/>
        <end position="501"/>
    </location>
</feature>
<dbReference type="PATRIC" id="fig|1231377.3.peg.2063"/>
<dbReference type="CDD" id="cd06127">
    <property type="entry name" value="DEDDh"/>
    <property type="match status" value="1"/>
</dbReference>
<protein>
    <recommendedName>
        <fullName evidence="10 11">3'-5' exonuclease DinG</fullName>
        <ecNumber evidence="10 11">3.1.-.-</ecNumber>
    </recommendedName>
</protein>
<dbReference type="InterPro" id="IPR006054">
    <property type="entry name" value="DnaQ"/>
</dbReference>
<dbReference type="NCBIfam" id="TIGR00573">
    <property type="entry name" value="dnaq"/>
    <property type="match status" value="1"/>
</dbReference>
<keyword evidence="6 10" id="KW-0378">Hydrolase</keyword>
<dbReference type="InterPro" id="IPR027417">
    <property type="entry name" value="P-loop_NTPase"/>
</dbReference>
<dbReference type="Proteomes" id="UP000006787">
    <property type="component" value="Unassembled WGS sequence"/>
</dbReference>
<dbReference type="Pfam" id="PF00929">
    <property type="entry name" value="RNase_T"/>
    <property type="match status" value="1"/>
</dbReference>
<accession>K2QAR6</accession>
<evidence type="ECO:0000256" key="10">
    <source>
        <dbReference type="HAMAP-Rule" id="MF_02206"/>
    </source>
</evidence>
<dbReference type="GO" id="GO:0016818">
    <property type="term" value="F:hydrolase activity, acting on acid anhydrides, in phosphorus-containing anhydrides"/>
    <property type="evidence" value="ECO:0007669"/>
    <property type="project" value="InterPro"/>
</dbReference>
<dbReference type="GO" id="GO:0004386">
    <property type="term" value="F:helicase activity"/>
    <property type="evidence" value="ECO:0007669"/>
    <property type="project" value="UniProtKB-KW"/>
</dbReference>
<dbReference type="Pfam" id="PF00270">
    <property type="entry name" value="DEAD"/>
    <property type="match status" value="1"/>
</dbReference>
<dbReference type="PANTHER" id="PTHR30231:SF41">
    <property type="entry name" value="DNA POLYMERASE III SUBUNIT EPSILON"/>
    <property type="match status" value="1"/>
</dbReference>
<comment type="similarity">
    <text evidence="10 11">Belongs to the helicase family. DinG subfamily. Type 2 sub-subfamily.</text>
</comment>
<evidence type="ECO:0000256" key="2">
    <source>
        <dbReference type="ARBA" id="ARBA00022695"/>
    </source>
</evidence>
<keyword evidence="1" id="KW-0808">Transferase</keyword>
<dbReference type="SMART" id="SM00491">
    <property type="entry name" value="HELICc2"/>
    <property type="match status" value="1"/>
</dbReference>
<dbReference type="InterPro" id="IPR014001">
    <property type="entry name" value="Helicase_ATP-bd"/>
</dbReference>
<evidence type="ECO:0000256" key="5">
    <source>
        <dbReference type="ARBA" id="ARBA00022741"/>
    </source>
</evidence>
<gene>
    <name evidence="10 11" type="primary">dinG</name>
    <name evidence="13" type="ORF">C426_2081</name>
</gene>
<keyword evidence="3" id="KW-0235">DNA replication</keyword>
<dbReference type="AlphaFoldDB" id="K2QAR6"/>
<dbReference type="SMART" id="SM00487">
    <property type="entry name" value="DEXDc"/>
    <property type="match status" value="1"/>
</dbReference>
<evidence type="ECO:0000256" key="8">
    <source>
        <dbReference type="ARBA" id="ARBA00022840"/>
    </source>
</evidence>
<dbReference type="Gene3D" id="3.30.420.10">
    <property type="entry name" value="Ribonuclease H-like superfamily/Ribonuclease H"/>
    <property type="match status" value="1"/>
</dbReference>
<dbReference type="eggNOG" id="COG1199">
    <property type="taxonomic scope" value="Bacteria"/>
</dbReference>
<evidence type="ECO:0000313" key="13">
    <source>
        <dbReference type="EMBL" id="EKF50577.1"/>
    </source>
</evidence>
<name>K2QAR6_9LACT</name>
<dbReference type="InterPro" id="IPR006555">
    <property type="entry name" value="ATP-dep_Helicase_C"/>
</dbReference>
<evidence type="ECO:0000256" key="7">
    <source>
        <dbReference type="ARBA" id="ARBA00022839"/>
    </source>
</evidence>
<organism evidence="13 14">
    <name type="scientific">Lactococcus garvieae DCC43</name>
    <dbReference type="NCBI Taxonomy" id="1231377"/>
    <lineage>
        <taxon>Bacteria</taxon>
        <taxon>Bacillati</taxon>
        <taxon>Bacillota</taxon>
        <taxon>Bacilli</taxon>
        <taxon>Lactobacillales</taxon>
        <taxon>Streptococcaceae</taxon>
        <taxon>Lactococcus</taxon>
    </lineage>
</organism>
<dbReference type="EC" id="3.1.-.-" evidence="10 11"/>
<dbReference type="eggNOG" id="COG0847">
    <property type="taxonomic scope" value="Bacteria"/>
</dbReference>
<keyword evidence="13" id="KW-0347">Helicase</keyword>
<dbReference type="InterPro" id="IPR011545">
    <property type="entry name" value="DEAD/DEAH_box_helicase_dom"/>
</dbReference>
<dbReference type="InterPro" id="IPR036397">
    <property type="entry name" value="RNaseH_sf"/>
</dbReference>
<dbReference type="InterPro" id="IPR013520">
    <property type="entry name" value="Ribonucl_H"/>
</dbReference>
<evidence type="ECO:0000259" key="12">
    <source>
        <dbReference type="PROSITE" id="PS51193"/>
    </source>
</evidence>
<dbReference type="GO" id="GO:0003677">
    <property type="term" value="F:DNA binding"/>
    <property type="evidence" value="ECO:0007669"/>
    <property type="project" value="InterPro"/>
</dbReference>
<feature type="short sequence motif" description="DEAH box" evidence="10">
    <location>
        <begin position="442"/>
        <end position="445"/>
    </location>
</feature>
<dbReference type="HAMAP" id="MF_02206">
    <property type="entry name" value="DinG_exonucl"/>
    <property type="match status" value="1"/>
</dbReference>
<comment type="caution">
    <text evidence="13">The sequence shown here is derived from an EMBL/GenBank/DDBJ whole genome shotgun (WGS) entry which is preliminary data.</text>
</comment>
<dbReference type="Gene3D" id="3.40.50.300">
    <property type="entry name" value="P-loop containing nucleotide triphosphate hydrolases"/>
    <property type="match status" value="2"/>
</dbReference>
<dbReference type="InterPro" id="IPR014013">
    <property type="entry name" value="Helic_SF1/SF2_ATP-bd_DinG/Rad3"/>
</dbReference>
<evidence type="ECO:0000256" key="1">
    <source>
        <dbReference type="ARBA" id="ARBA00022679"/>
    </source>
</evidence>
<evidence type="ECO:0000256" key="9">
    <source>
        <dbReference type="ARBA" id="ARBA00022932"/>
    </source>
</evidence>
<evidence type="ECO:0000256" key="4">
    <source>
        <dbReference type="ARBA" id="ARBA00022722"/>
    </source>
</evidence>
<dbReference type="SMART" id="SM00479">
    <property type="entry name" value="EXOIII"/>
    <property type="match status" value="1"/>
</dbReference>
<proteinExistence type="inferred from homology"/>
<dbReference type="GO" id="GO:0005829">
    <property type="term" value="C:cytosol"/>
    <property type="evidence" value="ECO:0007669"/>
    <property type="project" value="TreeGrafter"/>
</dbReference>
<keyword evidence="4 10" id="KW-0540">Nuclease</keyword>
<dbReference type="GO" id="GO:0045004">
    <property type="term" value="P:DNA replication proofreading"/>
    <property type="evidence" value="ECO:0007669"/>
    <property type="project" value="TreeGrafter"/>
</dbReference>
<dbReference type="SUPFAM" id="SSF53098">
    <property type="entry name" value="Ribonuclease H-like"/>
    <property type="match status" value="1"/>
</dbReference>
<dbReference type="GO" id="GO:0003887">
    <property type="term" value="F:DNA-directed DNA polymerase activity"/>
    <property type="evidence" value="ECO:0007669"/>
    <property type="project" value="UniProtKB-KW"/>
</dbReference>
<reference evidence="13 14" key="1">
    <citation type="journal article" date="2012" name="J. Bacteriol.">
        <title>Genome Sequence of the Bacteriocin-Producing Strain Lactococcus garvieae DCC43.</title>
        <authorList>
            <person name="Gabrielsen C."/>
            <person name="Brede D.A."/>
            <person name="Hernandez P.E."/>
            <person name="Nes I.F."/>
            <person name="Diep D.B."/>
        </authorList>
    </citation>
    <scope>NUCLEOTIDE SEQUENCE [LARGE SCALE GENOMIC DNA]</scope>
    <source>
        <strain evidence="13 14">DCC43</strain>
    </source>
</reference>
<keyword evidence="7 10" id="KW-0269">Exonuclease</keyword>
<dbReference type="FunFam" id="3.30.420.10:FF:000045">
    <property type="entry name" value="3'-5' exonuclease DinG"/>
    <property type="match status" value="1"/>
</dbReference>
<dbReference type="PANTHER" id="PTHR30231">
    <property type="entry name" value="DNA POLYMERASE III SUBUNIT EPSILON"/>
    <property type="match status" value="1"/>
</dbReference>
<evidence type="ECO:0000256" key="11">
    <source>
        <dbReference type="RuleBase" id="RU364106"/>
    </source>
</evidence>
<dbReference type="SUPFAM" id="SSF52540">
    <property type="entry name" value="P-loop containing nucleoside triphosphate hydrolases"/>
    <property type="match status" value="1"/>
</dbReference>